<feature type="binding site" evidence="6">
    <location>
        <position position="81"/>
    </location>
    <ligand>
        <name>S-adenosyl-L-methionine</name>
        <dbReference type="ChEBI" id="CHEBI:59789"/>
    </ligand>
</feature>
<accession>A0A0K8MAT7</accession>
<dbReference type="NCBIfam" id="TIGR00006">
    <property type="entry name" value="16S rRNA (cytosine(1402)-N(4))-methyltransferase RsmH"/>
    <property type="match status" value="1"/>
</dbReference>
<feature type="binding site" evidence="6">
    <location>
        <position position="109"/>
    </location>
    <ligand>
        <name>S-adenosyl-L-methionine</name>
        <dbReference type="ChEBI" id="CHEBI:59789"/>
    </ligand>
</feature>
<evidence type="ECO:0000256" key="5">
    <source>
        <dbReference type="ARBA" id="ARBA00022691"/>
    </source>
</evidence>
<keyword evidence="2 6" id="KW-0698">rRNA processing</keyword>
<comment type="caution">
    <text evidence="7">The sequence shown here is derived from an EMBL/GenBank/DDBJ whole genome shotgun (WGS) entry which is preliminary data.</text>
</comment>
<dbReference type="SUPFAM" id="SSF53335">
    <property type="entry name" value="S-adenosyl-L-methionine-dependent methyltransferases"/>
    <property type="match status" value="1"/>
</dbReference>
<dbReference type="FunFam" id="1.10.150.170:FF:000003">
    <property type="entry name" value="Ribosomal RNA small subunit methyltransferase H"/>
    <property type="match status" value="1"/>
</dbReference>
<keyword evidence="4 6" id="KW-0808">Transferase</keyword>
<dbReference type="Gene3D" id="3.40.50.150">
    <property type="entry name" value="Vaccinia Virus protein VP39"/>
    <property type="match status" value="1"/>
</dbReference>
<comment type="similarity">
    <text evidence="1 6">Belongs to the methyltransferase superfamily. RsmH family.</text>
</comment>
<evidence type="ECO:0000256" key="3">
    <source>
        <dbReference type="ARBA" id="ARBA00022603"/>
    </source>
</evidence>
<dbReference type="SUPFAM" id="SSF81799">
    <property type="entry name" value="Putative methyltransferase TM0872, insert domain"/>
    <property type="match status" value="1"/>
</dbReference>
<comment type="subcellular location">
    <subcellularLocation>
        <location evidence="6">Cytoplasm</location>
    </subcellularLocation>
</comment>
<dbReference type="EMBL" id="BBVC01000008">
    <property type="protein sequence ID" value="GAO97557.1"/>
    <property type="molecule type" value="Genomic_DNA"/>
</dbReference>
<comment type="function">
    <text evidence="6">Specifically methylates the N4 position of cytidine in position 1402 (C1402) of 16S rRNA.</text>
</comment>
<gene>
    <name evidence="6 7" type="primary">rsmH</name>
    <name evidence="7" type="ORF">Cva_00193</name>
</gene>
<feature type="binding site" evidence="6">
    <location>
        <position position="54"/>
    </location>
    <ligand>
        <name>S-adenosyl-L-methionine</name>
        <dbReference type="ChEBI" id="CHEBI:59789"/>
    </ligand>
</feature>
<dbReference type="GO" id="GO:0005737">
    <property type="term" value="C:cytoplasm"/>
    <property type="evidence" value="ECO:0007669"/>
    <property type="project" value="UniProtKB-SubCell"/>
</dbReference>
<evidence type="ECO:0000313" key="7">
    <source>
        <dbReference type="EMBL" id="GAO97557.1"/>
    </source>
</evidence>
<reference evidence="7 8" key="1">
    <citation type="submission" date="2015-03" db="EMBL/GenBank/DDBJ databases">
        <title>Caedibacter varicaedens, whole genome shotgun sequence.</title>
        <authorList>
            <person name="Suzuki H."/>
            <person name="Dapper A.L."/>
            <person name="Gibson A.K."/>
            <person name="Jackson C."/>
            <person name="Lee H."/>
            <person name="Pejaver V.R."/>
            <person name="Doak T."/>
            <person name="Lynch M."/>
        </authorList>
    </citation>
    <scope>NUCLEOTIDE SEQUENCE [LARGE SCALE GENOMIC DNA]</scope>
</reference>
<dbReference type="GO" id="GO:0070475">
    <property type="term" value="P:rRNA base methylation"/>
    <property type="evidence" value="ECO:0007669"/>
    <property type="project" value="UniProtKB-UniRule"/>
</dbReference>
<organism evidence="7 8">
    <name type="scientific">Caedimonas varicaedens</name>
    <dbReference type="NCBI Taxonomy" id="1629334"/>
    <lineage>
        <taxon>Bacteria</taxon>
        <taxon>Pseudomonadati</taxon>
        <taxon>Pseudomonadota</taxon>
        <taxon>Alphaproteobacteria</taxon>
        <taxon>Holosporales</taxon>
        <taxon>Caedimonadaceae</taxon>
        <taxon>Caedimonas</taxon>
    </lineage>
</organism>
<dbReference type="Pfam" id="PF01795">
    <property type="entry name" value="Methyltransf_5"/>
    <property type="match status" value="1"/>
</dbReference>
<keyword evidence="3 6" id="KW-0489">Methyltransferase</keyword>
<dbReference type="HAMAP" id="MF_01007">
    <property type="entry name" value="16SrRNA_methyltr_H"/>
    <property type="match status" value="1"/>
</dbReference>
<evidence type="ECO:0000256" key="4">
    <source>
        <dbReference type="ARBA" id="ARBA00022679"/>
    </source>
</evidence>
<dbReference type="InterPro" id="IPR002903">
    <property type="entry name" value="RsmH"/>
</dbReference>
<dbReference type="STRING" id="1629334.Cva_00193"/>
<dbReference type="GO" id="GO:0071424">
    <property type="term" value="F:rRNA (cytosine-N4-)-methyltransferase activity"/>
    <property type="evidence" value="ECO:0007669"/>
    <property type="project" value="UniProtKB-UniRule"/>
</dbReference>
<dbReference type="InterPro" id="IPR029063">
    <property type="entry name" value="SAM-dependent_MTases_sf"/>
</dbReference>
<dbReference type="Proteomes" id="UP000036771">
    <property type="component" value="Unassembled WGS sequence"/>
</dbReference>
<evidence type="ECO:0000256" key="2">
    <source>
        <dbReference type="ARBA" id="ARBA00022552"/>
    </source>
</evidence>
<keyword evidence="6" id="KW-0963">Cytoplasm</keyword>
<evidence type="ECO:0000313" key="8">
    <source>
        <dbReference type="Proteomes" id="UP000036771"/>
    </source>
</evidence>
<proteinExistence type="inferred from homology"/>
<dbReference type="PIRSF" id="PIRSF004486">
    <property type="entry name" value="MraW"/>
    <property type="match status" value="1"/>
</dbReference>
<name>A0A0K8MAT7_9PROT</name>
<keyword evidence="5 6" id="KW-0949">S-adenosyl-L-methionine</keyword>
<dbReference type="PANTHER" id="PTHR11265">
    <property type="entry name" value="S-ADENOSYL-METHYLTRANSFERASE MRAW"/>
    <property type="match status" value="1"/>
</dbReference>
<dbReference type="PANTHER" id="PTHR11265:SF0">
    <property type="entry name" value="12S RRNA N4-METHYLCYTIDINE METHYLTRANSFERASE"/>
    <property type="match status" value="1"/>
</dbReference>
<keyword evidence="8" id="KW-1185">Reference proteome</keyword>
<feature type="binding site" evidence="6">
    <location>
        <position position="102"/>
    </location>
    <ligand>
        <name>S-adenosyl-L-methionine</name>
        <dbReference type="ChEBI" id="CHEBI:59789"/>
    </ligand>
</feature>
<dbReference type="InterPro" id="IPR023397">
    <property type="entry name" value="SAM-dep_MeTrfase_MraW_recog"/>
</dbReference>
<sequence>MMLSPSEHIPVLLPEVLKILAPKDGEIIIDGTFGRGGYSRAILEQAKTFVWAVDRDPEAVQCGQEMEKKCPRSFKILKGRFGQLRELLSSHGVDQVDGIVFDVGVSSPQIDQPARGFSFRGDGPLDMRMEQEGATAADIVNTLEEKALADLIYTLGEERFSRRIARKIKEVRGQKPIMTTQQLAEIVKSVVPRSKDGMDPATRTFQALRIYVNDELGELQRGLEGAEQLLKPGGRLAVVTFHSLEDRCVKNFLRDRSGAFKSVSRHAPPQAFAQIPTFELITRRAICPPEDECQRNPRARSAKLRAARRLSASVFEKKEGK</sequence>
<feature type="binding site" evidence="6">
    <location>
        <begin position="36"/>
        <end position="38"/>
    </location>
    <ligand>
        <name>S-adenosyl-L-methionine</name>
        <dbReference type="ChEBI" id="CHEBI:59789"/>
    </ligand>
</feature>
<protein>
    <recommendedName>
        <fullName evidence="6">Ribosomal RNA small subunit methyltransferase H</fullName>
        <ecNumber evidence="6">2.1.1.199</ecNumber>
    </recommendedName>
    <alternativeName>
        <fullName evidence="6">16S rRNA m(4)C1402 methyltransferase</fullName>
    </alternativeName>
    <alternativeName>
        <fullName evidence="6">rRNA (cytosine-N(4)-)-methyltransferase RsmH</fullName>
    </alternativeName>
</protein>
<dbReference type="EC" id="2.1.1.199" evidence="6"/>
<dbReference type="AlphaFoldDB" id="A0A0K8MAT7"/>
<comment type="catalytic activity">
    <reaction evidence="6">
        <text>cytidine(1402) in 16S rRNA + S-adenosyl-L-methionine = N(4)-methylcytidine(1402) in 16S rRNA + S-adenosyl-L-homocysteine + H(+)</text>
        <dbReference type="Rhea" id="RHEA:42928"/>
        <dbReference type="Rhea" id="RHEA-COMP:10286"/>
        <dbReference type="Rhea" id="RHEA-COMP:10287"/>
        <dbReference type="ChEBI" id="CHEBI:15378"/>
        <dbReference type="ChEBI" id="CHEBI:57856"/>
        <dbReference type="ChEBI" id="CHEBI:59789"/>
        <dbReference type="ChEBI" id="CHEBI:74506"/>
        <dbReference type="ChEBI" id="CHEBI:82748"/>
        <dbReference type="EC" id="2.1.1.199"/>
    </reaction>
</comment>
<dbReference type="Gene3D" id="1.10.150.170">
    <property type="entry name" value="Putative methyltransferase TM0872, insert domain"/>
    <property type="match status" value="1"/>
</dbReference>
<evidence type="ECO:0000256" key="6">
    <source>
        <dbReference type="HAMAP-Rule" id="MF_01007"/>
    </source>
</evidence>
<evidence type="ECO:0000256" key="1">
    <source>
        <dbReference type="ARBA" id="ARBA00010396"/>
    </source>
</evidence>